<comment type="domain">
    <text evidence="11">The histidine box domains are involved in binding the catalytic metal ions.</text>
</comment>
<dbReference type="PANTHER" id="PTHR11351">
    <property type="entry name" value="ACYL-COA DESATURASE"/>
    <property type="match status" value="1"/>
</dbReference>
<evidence type="ECO:0000256" key="11">
    <source>
        <dbReference type="RuleBase" id="RU000581"/>
    </source>
</evidence>
<protein>
    <submittedName>
        <fullName evidence="14">Fatty acid desaturase, type 1 protein</fullName>
    </submittedName>
</protein>
<evidence type="ECO:0000256" key="9">
    <source>
        <dbReference type="ARBA" id="ARBA00023098"/>
    </source>
</evidence>
<keyword evidence="15" id="KW-1185">Reference proteome</keyword>
<evidence type="ECO:0000256" key="10">
    <source>
        <dbReference type="ARBA" id="ARBA00023136"/>
    </source>
</evidence>
<keyword evidence="8" id="KW-0408">Iron</keyword>
<feature type="domain" description="Fatty acid desaturase" evidence="13">
    <location>
        <begin position="120"/>
        <end position="216"/>
    </location>
</feature>
<evidence type="ECO:0000256" key="7">
    <source>
        <dbReference type="ARBA" id="ARBA00023002"/>
    </source>
</evidence>
<keyword evidence="9" id="KW-0443">Lipid metabolism</keyword>
<evidence type="ECO:0000256" key="5">
    <source>
        <dbReference type="ARBA" id="ARBA00022832"/>
    </source>
</evidence>
<evidence type="ECO:0000256" key="12">
    <source>
        <dbReference type="SAM" id="Phobius"/>
    </source>
</evidence>
<evidence type="ECO:0000259" key="13">
    <source>
        <dbReference type="Pfam" id="PF00487"/>
    </source>
</evidence>
<accession>A0ABQ5IMG5</accession>
<dbReference type="CDD" id="cd03505">
    <property type="entry name" value="Delta9-FADS-like"/>
    <property type="match status" value="1"/>
</dbReference>
<evidence type="ECO:0000256" key="8">
    <source>
        <dbReference type="ARBA" id="ARBA00023004"/>
    </source>
</evidence>
<comment type="subcellular location">
    <subcellularLocation>
        <location evidence="1">Membrane</location>
        <topology evidence="1">Multi-pass membrane protein</topology>
    </subcellularLocation>
</comment>
<organism evidence="14 15">
    <name type="scientific">Tanacetum coccineum</name>
    <dbReference type="NCBI Taxonomy" id="301880"/>
    <lineage>
        <taxon>Eukaryota</taxon>
        <taxon>Viridiplantae</taxon>
        <taxon>Streptophyta</taxon>
        <taxon>Embryophyta</taxon>
        <taxon>Tracheophyta</taxon>
        <taxon>Spermatophyta</taxon>
        <taxon>Magnoliopsida</taxon>
        <taxon>eudicotyledons</taxon>
        <taxon>Gunneridae</taxon>
        <taxon>Pentapetalae</taxon>
        <taxon>asterids</taxon>
        <taxon>campanulids</taxon>
        <taxon>Asterales</taxon>
        <taxon>Asteraceae</taxon>
        <taxon>Asteroideae</taxon>
        <taxon>Anthemideae</taxon>
        <taxon>Anthemidinae</taxon>
        <taxon>Tanacetum</taxon>
    </lineage>
</organism>
<keyword evidence="7 11" id="KW-0560">Oxidoreductase</keyword>
<evidence type="ECO:0000256" key="3">
    <source>
        <dbReference type="ARBA" id="ARBA00009295"/>
    </source>
</evidence>
<evidence type="ECO:0000256" key="4">
    <source>
        <dbReference type="ARBA" id="ARBA00022692"/>
    </source>
</evidence>
<comment type="cofactor">
    <cofactor evidence="11">
        <name>Fe(2+)</name>
        <dbReference type="ChEBI" id="CHEBI:29033"/>
    </cofactor>
</comment>
<evidence type="ECO:0000313" key="14">
    <source>
        <dbReference type="EMBL" id="GJU00557.1"/>
    </source>
</evidence>
<sequence length="251" mass="28627">MSLVSPTSPDDEKKARMSELEKMRRGGFWFRKWSLVDMITLCWMVGIHVLAASALFVFDWGAFIVATGLAFWTGIGSTISILKQIETLIRQMKVFGLVIWAGCATTTTLLQRFLHSTYFWHPSALAVLLYHYGGFPYLAWGLGVRIVVVCQIAFVVQSVGHIWGERTWNTRDTSTNNRWTGMFALGEGWHNNHHAFPNSARHGLEWWQFDLTWELIKILELVGLATDVKLPTEAEKKRMKTLLRAPTKLAN</sequence>
<dbReference type="EMBL" id="BQNB010020876">
    <property type="protein sequence ID" value="GJU00557.1"/>
    <property type="molecule type" value="Genomic_DNA"/>
</dbReference>
<dbReference type="InterPro" id="IPR015876">
    <property type="entry name" value="Acyl-CoA_DS"/>
</dbReference>
<feature type="transmembrane region" description="Helical" evidence="12">
    <location>
        <begin position="134"/>
        <end position="156"/>
    </location>
</feature>
<evidence type="ECO:0000256" key="2">
    <source>
        <dbReference type="ARBA" id="ARBA00005189"/>
    </source>
</evidence>
<evidence type="ECO:0000256" key="6">
    <source>
        <dbReference type="ARBA" id="ARBA00022989"/>
    </source>
</evidence>
<keyword evidence="4 11" id="KW-0812">Transmembrane</keyword>
<reference evidence="14" key="2">
    <citation type="submission" date="2022-01" db="EMBL/GenBank/DDBJ databases">
        <authorList>
            <person name="Yamashiro T."/>
            <person name="Shiraishi A."/>
            <person name="Satake H."/>
            <person name="Nakayama K."/>
        </authorList>
    </citation>
    <scope>NUCLEOTIDE SEQUENCE</scope>
</reference>
<dbReference type="InterPro" id="IPR005804">
    <property type="entry name" value="FA_desaturase_dom"/>
</dbReference>
<keyword evidence="10 12" id="KW-0472">Membrane</keyword>
<keyword evidence="11" id="KW-0275">Fatty acid biosynthesis</keyword>
<reference evidence="14" key="1">
    <citation type="journal article" date="2022" name="Int. J. Mol. Sci.">
        <title>Draft Genome of Tanacetum Coccineum: Genomic Comparison of Closely Related Tanacetum-Family Plants.</title>
        <authorList>
            <person name="Yamashiro T."/>
            <person name="Shiraishi A."/>
            <person name="Nakayama K."/>
            <person name="Satake H."/>
        </authorList>
    </citation>
    <scope>NUCLEOTIDE SEQUENCE</scope>
</reference>
<feature type="transmembrane region" description="Helical" evidence="12">
    <location>
        <begin position="94"/>
        <end position="114"/>
    </location>
</feature>
<dbReference type="PRINTS" id="PR00075">
    <property type="entry name" value="FACDDSATRASE"/>
</dbReference>
<dbReference type="Proteomes" id="UP001151760">
    <property type="component" value="Unassembled WGS sequence"/>
</dbReference>
<feature type="transmembrane region" description="Helical" evidence="12">
    <location>
        <begin position="33"/>
        <end position="56"/>
    </location>
</feature>
<keyword evidence="5" id="KW-0276">Fatty acid metabolism</keyword>
<gene>
    <name evidence="14" type="ORF">Tco_1110895</name>
</gene>
<comment type="caution">
    <text evidence="14">The sequence shown here is derived from an EMBL/GenBank/DDBJ whole genome shotgun (WGS) entry which is preliminary data.</text>
</comment>
<dbReference type="PANTHER" id="PTHR11351:SF75">
    <property type="entry name" value="ACYL-COA DESATURASE"/>
    <property type="match status" value="1"/>
</dbReference>
<evidence type="ECO:0000256" key="1">
    <source>
        <dbReference type="ARBA" id="ARBA00004141"/>
    </source>
</evidence>
<comment type="similarity">
    <text evidence="3 11">Belongs to the fatty acid desaturase type 1 family.</text>
</comment>
<keyword evidence="11" id="KW-0444">Lipid biosynthesis</keyword>
<proteinExistence type="inferred from homology"/>
<comment type="pathway">
    <text evidence="2">Lipid metabolism.</text>
</comment>
<dbReference type="Pfam" id="PF00487">
    <property type="entry name" value="FA_desaturase"/>
    <property type="match status" value="1"/>
</dbReference>
<name>A0ABQ5IMG5_9ASTR</name>
<feature type="transmembrane region" description="Helical" evidence="12">
    <location>
        <begin position="62"/>
        <end position="82"/>
    </location>
</feature>
<evidence type="ECO:0000313" key="15">
    <source>
        <dbReference type="Proteomes" id="UP001151760"/>
    </source>
</evidence>
<keyword evidence="6 12" id="KW-1133">Transmembrane helix</keyword>